<gene>
    <name evidence="8" type="ORF">CXB51_017173</name>
</gene>
<evidence type="ECO:0000256" key="1">
    <source>
        <dbReference type="ARBA" id="ARBA00004613"/>
    </source>
</evidence>
<evidence type="ECO:0000256" key="6">
    <source>
        <dbReference type="ARBA" id="ARBA00023157"/>
    </source>
</evidence>
<dbReference type="AlphaFoldDB" id="A0A8J6CVP5"/>
<reference evidence="8 9" key="1">
    <citation type="journal article" date="2021" name="bioRxiv">
        <title>The Gossypium anomalum genome as a resource for cotton improvement and evolutionary analysis of hybrid incompatibility.</title>
        <authorList>
            <person name="Grover C.E."/>
            <person name="Yuan D."/>
            <person name="Arick M.A."/>
            <person name="Miller E.R."/>
            <person name="Hu G."/>
            <person name="Peterson D.G."/>
            <person name="Wendel J.F."/>
            <person name="Udall J.A."/>
        </authorList>
    </citation>
    <scope>NUCLEOTIDE SEQUENCE [LARGE SCALE GENOMIC DNA]</scope>
    <source>
        <strain evidence="8">JFW-Udall</strain>
        <tissue evidence="8">Leaf</tissue>
    </source>
</reference>
<keyword evidence="9" id="KW-1185">Reference proteome</keyword>
<comment type="caution">
    <text evidence="8">The sequence shown here is derived from an EMBL/GenBank/DDBJ whole genome shotgun (WGS) entry which is preliminary data.</text>
</comment>
<dbReference type="OrthoDB" id="292693at2759"/>
<evidence type="ECO:0000313" key="9">
    <source>
        <dbReference type="Proteomes" id="UP000701853"/>
    </source>
</evidence>
<keyword evidence="5 7" id="KW-0732">Signal</keyword>
<organism evidence="8 9">
    <name type="scientific">Gossypium anomalum</name>
    <dbReference type="NCBI Taxonomy" id="47600"/>
    <lineage>
        <taxon>Eukaryota</taxon>
        <taxon>Viridiplantae</taxon>
        <taxon>Streptophyta</taxon>
        <taxon>Embryophyta</taxon>
        <taxon>Tracheophyta</taxon>
        <taxon>Spermatophyta</taxon>
        <taxon>Magnoliopsida</taxon>
        <taxon>eudicotyledons</taxon>
        <taxon>Gunneridae</taxon>
        <taxon>Pentapetalae</taxon>
        <taxon>rosids</taxon>
        <taxon>malvids</taxon>
        <taxon>Malvales</taxon>
        <taxon>Malvaceae</taxon>
        <taxon>Malvoideae</taxon>
        <taxon>Gossypium</taxon>
    </lineage>
</organism>
<sequence>MGVSNMKTWLIYLALIGIVVMEEVIQIDASMTIHHPEVSGLVSYRRLLQEAVNPWNRGCSKLTRCRSIPRTNSIGRVFNTGSNISNNLPNSEEAICRGEYTLIRSLIRVLESTASESSLFDYLINCCESNPETVPGSCSLYFLVDFKRNAYKLVWPTRPNLALAVWTTRPGPEFHTPMWAHTIQIILAHVSHMAYLAITRPCLARTAWPRQSHSRVMAHGLPHGQPHACVASTVGFSIFVKISFSMFLGTYLILVQCETTPKPLET</sequence>
<comment type="subcellular location">
    <subcellularLocation>
        <location evidence="1">Secreted</location>
    </subcellularLocation>
</comment>
<dbReference type="Proteomes" id="UP000701853">
    <property type="component" value="Chromosome 7"/>
</dbReference>
<dbReference type="EMBL" id="JAHUZN010000007">
    <property type="protein sequence ID" value="KAG8489172.1"/>
    <property type="molecule type" value="Genomic_DNA"/>
</dbReference>
<feature type="chain" id="PRO_5035196262" evidence="7">
    <location>
        <begin position="22"/>
        <end position="266"/>
    </location>
</feature>
<evidence type="ECO:0000256" key="3">
    <source>
        <dbReference type="ARBA" id="ARBA00022525"/>
    </source>
</evidence>
<comment type="similarity">
    <text evidence="2">Belongs to the plant rapid alkalinization factor (RALF) family.</text>
</comment>
<evidence type="ECO:0000256" key="7">
    <source>
        <dbReference type="SAM" id="SignalP"/>
    </source>
</evidence>
<proteinExistence type="inferred from homology"/>
<dbReference type="GO" id="GO:0005179">
    <property type="term" value="F:hormone activity"/>
    <property type="evidence" value="ECO:0007669"/>
    <property type="project" value="UniProtKB-KW"/>
</dbReference>
<evidence type="ECO:0000256" key="5">
    <source>
        <dbReference type="ARBA" id="ARBA00022729"/>
    </source>
</evidence>
<evidence type="ECO:0000256" key="2">
    <source>
        <dbReference type="ARBA" id="ARBA00009178"/>
    </source>
</evidence>
<evidence type="ECO:0000256" key="4">
    <source>
        <dbReference type="ARBA" id="ARBA00022702"/>
    </source>
</evidence>
<protein>
    <submittedName>
        <fullName evidence="8">Uncharacterized protein</fullName>
    </submittedName>
</protein>
<dbReference type="GO" id="GO:0005576">
    <property type="term" value="C:extracellular region"/>
    <property type="evidence" value="ECO:0007669"/>
    <property type="project" value="UniProtKB-SubCell"/>
</dbReference>
<dbReference type="InterPro" id="IPR008801">
    <property type="entry name" value="RALF"/>
</dbReference>
<keyword evidence="4" id="KW-0372">Hormone</keyword>
<evidence type="ECO:0000313" key="8">
    <source>
        <dbReference type="EMBL" id="KAG8489172.1"/>
    </source>
</evidence>
<name>A0A8J6CVP5_9ROSI</name>
<keyword evidence="3" id="KW-0964">Secreted</keyword>
<keyword evidence="6" id="KW-1015">Disulfide bond</keyword>
<accession>A0A8J6CVP5</accession>
<dbReference type="GO" id="GO:0040008">
    <property type="term" value="P:regulation of growth"/>
    <property type="evidence" value="ECO:0007669"/>
    <property type="project" value="UniProtKB-ARBA"/>
</dbReference>
<feature type="signal peptide" evidence="7">
    <location>
        <begin position="1"/>
        <end position="21"/>
    </location>
</feature>
<dbReference type="Pfam" id="PF05498">
    <property type="entry name" value="RALF"/>
    <property type="match status" value="1"/>
</dbReference>